<dbReference type="InterPro" id="IPR007845">
    <property type="entry name" value="HemS/ChuX_dom"/>
</dbReference>
<dbReference type="GeneID" id="300655257"/>
<evidence type="ECO:0000259" key="1">
    <source>
        <dbReference type="Pfam" id="PF05171"/>
    </source>
</evidence>
<dbReference type="EMBL" id="WXYQ01000005">
    <property type="protein sequence ID" value="NBG95277.1"/>
    <property type="molecule type" value="Genomic_DNA"/>
</dbReference>
<dbReference type="GO" id="GO:0006826">
    <property type="term" value="P:iron ion transport"/>
    <property type="evidence" value="ECO:0007669"/>
    <property type="project" value="InterPro"/>
</dbReference>
<accession>A0A845QA14</accession>
<protein>
    <submittedName>
        <fullName evidence="2">Hemin-degrading factor</fullName>
    </submittedName>
</protein>
<sequence>MTRLTKDELFTKIEDTRAATPKLRARDVAEKLGISEGELVCAGLGRTATRLKGPWSEVITGLGNLGEVMALTRNHAVVHEKVGEYANIEFSAHGGIVLNHDIDLRLFLSHWHFGFAVSEDTRSGPRRSLQFFNRDGVAVHKVYLREGSNAEAYDALVAQFRHEDQDSLIETSPVPAPAADRPDTEIARDDMLADWAALKDTHDFFPLLRKHKVGRQQALRLAEGRFAQRAPVDAVTRVLEAASASGAPIMVFVGSKGCIQIHTGPVSRIEPMGPWINVLDEGFNLHLRTDLVADAWVVRKPTEDGDVTSVEIYDAAGDLIVQFFGERKPGMTERDDWRSLVAEAVLGQGVAA</sequence>
<gene>
    <name evidence="2" type="ORF">GTQ45_05990</name>
</gene>
<evidence type="ECO:0000313" key="3">
    <source>
        <dbReference type="Proteomes" id="UP000470384"/>
    </source>
</evidence>
<dbReference type="Proteomes" id="UP000470384">
    <property type="component" value="Unassembled WGS sequence"/>
</dbReference>
<feature type="domain" description="Haemin-degrading HemS/ChuX" evidence="1">
    <location>
        <begin position="212"/>
        <end position="343"/>
    </location>
</feature>
<dbReference type="RefSeq" id="WP_160587293.1">
    <property type="nucleotide sequence ID" value="NZ_BMHN01000001.1"/>
</dbReference>
<dbReference type="AlphaFoldDB" id="A0A845QA14"/>
<dbReference type="SUPFAM" id="SSF144064">
    <property type="entry name" value="Heme iron utilization protein-like"/>
    <property type="match status" value="1"/>
</dbReference>
<dbReference type="InterPro" id="IPR053733">
    <property type="entry name" value="Heme_Transport_Util_sf"/>
</dbReference>
<comment type="caution">
    <text evidence="2">The sequence shown here is derived from an EMBL/GenBank/DDBJ whole genome shotgun (WGS) entry which is preliminary data.</text>
</comment>
<dbReference type="Pfam" id="PF05171">
    <property type="entry name" value="HemS"/>
    <property type="match status" value="2"/>
</dbReference>
<name>A0A845QA14_9HYPH</name>
<dbReference type="Gene3D" id="3.40.1570.10">
    <property type="entry name" value="HemS/ChuS/ChuX like domains"/>
    <property type="match status" value="2"/>
</dbReference>
<organism evidence="2 3">
    <name type="scientific">Pyruvatibacter mobilis</name>
    <dbReference type="NCBI Taxonomy" id="1712261"/>
    <lineage>
        <taxon>Bacteria</taxon>
        <taxon>Pseudomonadati</taxon>
        <taxon>Pseudomonadota</taxon>
        <taxon>Alphaproteobacteria</taxon>
        <taxon>Hyphomicrobiales</taxon>
        <taxon>Parvibaculaceae</taxon>
        <taxon>Pyruvatibacter</taxon>
    </lineage>
</organism>
<dbReference type="CDD" id="cd16831">
    <property type="entry name" value="HemS-like_C"/>
    <property type="match status" value="1"/>
</dbReference>
<proteinExistence type="predicted"/>
<reference evidence="2 3" key="1">
    <citation type="journal article" date="2016" name="Int. J. Syst. Evol. Microbiol.">
        <title>Pyruvatibacter mobilis gen. nov., sp. nov., a marine bacterium from the culture broth of Picochlorum sp. 122.</title>
        <authorList>
            <person name="Wang G."/>
            <person name="Tang M."/>
            <person name="Wu H."/>
            <person name="Dai S."/>
            <person name="Li T."/>
            <person name="Chen C."/>
            <person name="He H."/>
            <person name="Fan J."/>
            <person name="Xiang W."/>
            <person name="Li X."/>
        </authorList>
    </citation>
    <scope>NUCLEOTIDE SEQUENCE [LARGE SCALE GENOMIC DNA]</scope>
    <source>
        <strain evidence="2 3">GYP-11</strain>
    </source>
</reference>
<dbReference type="CDD" id="cd16830">
    <property type="entry name" value="HemS-like_N"/>
    <property type="match status" value="1"/>
</dbReference>
<feature type="domain" description="Haemin-degrading HemS/ChuX" evidence="1">
    <location>
        <begin position="33"/>
        <end position="160"/>
    </location>
</feature>
<evidence type="ECO:0000313" key="2">
    <source>
        <dbReference type="EMBL" id="NBG95277.1"/>
    </source>
</evidence>
<dbReference type="OrthoDB" id="316630at2"/>
<keyword evidence="3" id="KW-1185">Reference proteome</keyword>